<comment type="caution">
    <text evidence="1">The sequence shown here is derived from an EMBL/GenBank/DDBJ whole genome shotgun (WGS) entry which is preliminary data.</text>
</comment>
<sequence>MRYHQNQMQKLVNTTPQLKKELNEIKQSMSLENDYALKALYHAAIKDGGKFQQAYQALDVEFKKQS</sequence>
<dbReference type="GeneID" id="97820672"/>
<dbReference type="Proteomes" id="UP001398420">
    <property type="component" value="Unassembled WGS sequence"/>
</dbReference>
<accession>A0ABU9LMW3</accession>
<dbReference type="EMBL" id="JBCEWA010000007">
    <property type="protein sequence ID" value="MEL5988799.1"/>
    <property type="molecule type" value="Genomic_DNA"/>
</dbReference>
<name>A0ABU9LMW3_9BACL</name>
<dbReference type="RefSeq" id="WP_068453085.1">
    <property type="nucleotide sequence ID" value="NZ_BJOB01000007.1"/>
</dbReference>
<evidence type="ECO:0000313" key="2">
    <source>
        <dbReference type="Proteomes" id="UP001398420"/>
    </source>
</evidence>
<gene>
    <name evidence="1" type="ORF">AAF454_10355</name>
</gene>
<organism evidence="1 2">
    <name type="scientific">Kurthia gibsonii</name>
    <dbReference type="NCBI Taxonomy" id="33946"/>
    <lineage>
        <taxon>Bacteria</taxon>
        <taxon>Bacillati</taxon>
        <taxon>Bacillota</taxon>
        <taxon>Bacilli</taxon>
        <taxon>Bacillales</taxon>
        <taxon>Caryophanaceae</taxon>
        <taxon>Kurthia</taxon>
    </lineage>
</organism>
<keyword evidence="2" id="KW-1185">Reference proteome</keyword>
<reference evidence="1 2" key="1">
    <citation type="submission" date="2024-04" db="EMBL/GenBank/DDBJ databases">
        <authorList>
            <person name="Wu Y.S."/>
            <person name="Zhang L."/>
        </authorList>
    </citation>
    <scope>NUCLEOTIDE SEQUENCE [LARGE SCALE GENOMIC DNA]</scope>
    <source>
        <strain evidence="1 2">KG-01</strain>
    </source>
</reference>
<proteinExistence type="predicted"/>
<protein>
    <submittedName>
        <fullName evidence="1">Uncharacterized protein</fullName>
    </submittedName>
</protein>
<evidence type="ECO:0000313" key="1">
    <source>
        <dbReference type="EMBL" id="MEL5988799.1"/>
    </source>
</evidence>